<accession>T0F803</accession>
<organism evidence="1 2">
    <name type="scientific">Leptospira broomii serovar Hurstbridge str. 5399</name>
    <dbReference type="NCBI Taxonomy" id="1049789"/>
    <lineage>
        <taxon>Bacteria</taxon>
        <taxon>Pseudomonadati</taxon>
        <taxon>Spirochaetota</taxon>
        <taxon>Spirochaetia</taxon>
        <taxon>Leptospirales</taxon>
        <taxon>Leptospiraceae</taxon>
        <taxon>Leptospira</taxon>
    </lineage>
</organism>
<keyword evidence="2" id="KW-1185">Reference proteome</keyword>
<dbReference type="AlphaFoldDB" id="T0F803"/>
<protein>
    <submittedName>
        <fullName evidence="1">Uncharacterized protein</fullName>
    </submittedName>
</protein>
<reference evidence="1" key="1">
    <citation type="submission" date="2013-05" db="EMBL/GenBank/DDBJ databases">
        <authorList>
            <person name="Harkins D.M."/>
            <person name="Durkin A.S."/>
            <person name="Brinkac L.M."/>
            <person name="Haft D.H."/>
            <person name="Selengut J.D."/>
            <person name="Sanka R."/>
            <person name="DePew J."/>
            <person name="Purushe J."/>
            <person name="Hartskeerl R.A."/>
            <person name="Ahmed A."/>
            <person name="van der Linden H."/>
            <person name="Goris M.G.A."/>
            <person name="Vinetz J.M."/>
            <person name="Sutton G.G."/>
            <person name="Nierman W.C."/>
            <person name="Fouts D.E."/>
        </authorList>
    </citation>
    <scope>NUCLEOTIDE SEQUENCE [LARGE SCALE GENOMIC DNA]</scope>
    <source>
        <strain evidence="1">5399</strain>
    </source>
</reference>
<evidence type="ECO:0000313" key="2">
    <source>
        <dbReference type="Proteomes" id="UP000015454"/>
    </source>
</evidence>
<gene>
    <name evidence="1" type="ORF">LEP1GSC050_1351</name>
</gene>
<dbReference type="STRING" id="1049789.LEP1GSC050_1351"/>
<name>T0F803_9LEPT</name>
<proteinExistence type="predicted"/>
<sequence length="39" mass="4622">MQTRGKIVIIDKEFISLQRRAERNVFPDSSLHETYSGWL</sequence>
<comment type="caution">
    <text evidence="1">The sequence shown here is derived from an EMBL/GenBank/DDBJ whole genome shotgun (WGS) entry which is preliminary data.</text>
</comment>
<evidence type="ECO:0000313" key="1">
    <source>
        <dbReference type="EMBL" id="EQA43607.1"/>
    </source>
</evidence>
<dbReference type="EMBL" id="AHMO02000011">
    <property type="protein sequence ID" value="EQA43607.1"/>
    <property type="molecule type" value="Genomic_DNA"/>
</dbReference>
<dbReference type="Proteomes" id="UP000015454">
    <property type="component" value="Unassembled WGS sequence"/>
</dbReference>